<feature type="region of interest" description="Disordered" evidence="5">
    <location>
        <begin position="472"/>
        <end position="492"/>
    </location>
</feature>
<keyword evidence="2" id="KW-0810">Translation regulation</keyword>
<dbReference type="SMART" id="SM00025">
    <property type="entry name" value="Pumilio"/>
    <property type="match status" value="5"/>
</dbReference>
<evidence type="ECO:0000313" key="7">
    <source>
        <dbReference type="EMBL" id="EOY06600.1"/>
    </source>
</evidence>
<dbReference type="Proteomes" id="UP000026915">
    <property type="component" value="Chromosome 4"/>
</dbReference>
<dbReference type="FunCoup" id="A0A061ENI2">
    <property type="interactions" value="2227"/>
</dbReference>
<dbReference type="STRING" id="3641.A0A061ENI2"/>
<dbReference type="PANTHER" id="PTHR13389">
    <property type="entry name" value="PUMILIO HOMOLOG 3"/>
    <property type="match status" value="1"/>
</dbReference>
<proteinExistence type="predicted"/>
<reference evidence="7 8" key="1">
    <citation type="journal article" date="2013" name="Genome Biol.">
        <title>The genome sequence of the most widely cultivated cacao type and its use to identify candidate genes regulating pod color.</title>
        <authorList>
            <person name="Motamayor J.C."/>
            <person name="Mockaitis K."/>
            <person name="Schmutz J."/>
            <person name="Haiminen N."/>
            <person name="Iii D.L."/>
            <person name="Cornejo O."/>
            <person name="Findley S.D."/>
            <person name="Zheng P."/>
            <person name="Utro F."/>
            <person name="Royaert S."/>
            <person name="Saski C."/>
            <person name="Jenkins J."/>
            <person name="Podicheti R."/>
            <person name="Zhao M."/>
            <person name="Scheffler B.E."/>
            <person name="Stack J.C."/>
            <person name="Feltus F.A."/>
            <person name="Mustiga G.M."/>
            <person name="Amores F."/>
            <person name="Phillips W."/>
            <person name="Marelli J.P."/>
            <person name="May G.D."/>
            <person name="Shapiro H."/>
            <person name="Ma J."/>
            <person name="Bustamante C.D."/>
            <person name="Schnell R.J."/>
            <person name="Main D."/>
            <person name="Gilbert D."/>
            <person name="Parida L."/>
            <person name="Kuhn D.N."/>
        </authorList>
    </citation>
    <scope>NUCLEOTIDE SEQUENCE [LARGE SCALE GENOMIC DNA]</scope>
    <source>
        <strain evidence="8">cv. Matina 1-6</strain>
    </source>
</reference>
<dbReference type="InterPro" id="IPR011989">
    <property type="entry name" value="ARM-like"/>
</dbReference>
<evidence type="ECO:0000256" key="3">
    <source>
        <dbReference type="ARBA" id="ARBA00022884"/>
    </source>
</evidence>
<dbReference type="Pfam" id="PF08144">
    <property type="entry name" value="CPL"/>
    <property type="match status" value="1"/>
</dbReference>
<dbReference type="OMA" id="GKCEMWA"/>
<dbReference type="EMBL" id="CM001882">
    <property type="protein sequence ID" value="EOY06600.1"/>
    <property type="molecule type" value="Genomic_DNA"/>
</dbReference>
<dbReference type="GO" id="GO:0005730">
    <property type="term" value="C:nucleolus"/>
    <property type="evidence" value="ECO:0000318"/>
    <property type="project" value="GO_Central"/>
</dbReference>
<dbReference type="SUPFAM" id="SSF48371">
    <property type="entry name" value="ARM repeat"/>
    <property type="match status" value="1"/>
</dbReference>
<evidence type="ECO:0000313" key="8">
    <source>
        <dbReference type="Proteomes" id="UP000026915"/>
    </source>
</evidence>
<keyword evidence="1" id="KW-0677">Repeat</keyword>
<protein>
    <submittedName>
        <fullName evidence="7">Penguin, putative</fullName>
    </submittedName>
</protein>
<name>A0A061ENI2_THECC</name>
<dbReference type="PROSITE" id="PS50302">
    <property type="entry name" value="PUM"/>
    <property type="match status" value="2"/>
</dbReference>
<dbReference type="AlphaFoldDB" id="A0A061ENI2"/>
<dbReference type="HOGENOM" id="CLU_016751_0_0_1"/>
<gene>
    <name evidence="7" type="ORF">TCM_021272</name>
</gene>
<evidence type="ECO:0000256" key="4">
    <source>
        <dbReference type="PROSITE-ProRule" id="PRU00317"/>
    </source>
</evidence>
<feature type="compositionally biased region" description="Basic residues" evidence="5">
    <location>
        <begin position="47"/>
        <end position="56"/>
    </location>
</feature>
<feature type="repeat" description="Pumilio" evidence="4">
    <location>
        <begin position="172"/>
        <end position="207"/>
    </location>
</feature>
<dbReference type="FunFam" id="1.25.10.10:FF:000818">
    <property type="entry name" value="Pumilio homolog 24"/>
    <property type="match status" value="1"/>
</dbReference>
<feature type="region of interest" description="Disordered" evidence="5">
    <location>
        <begin position="1"/>
        <end position="82"/>
    </location>
</feature>
<keyword evidence="8" id="KW-1185">Reference proteome</keyword>
<evidence type="ECO:0000256" key="1">
    <source>
        <dbReference type="ARBA" id="ARBA00022737"/>
    </source>
</evidence>
<dbReference type="PROSITE" id="PS50303">
    <property type="entry name" value="PUM_HD"/>
    <property type="match status" value="1"/>
</dbReference>
<dbReference type="Pfam" id="PF22493">
    <property type="entry name" value="PUF_NOP9"/>
    <property type="match status" value="1"/>
</dbReference>
<accession>A0A061ENI2</accession>
<evidence type="ECO:0000256" key="5">
    <source>
        <dbReference type="SAM" id="MobiDB-lite"/>
    </source>
</evidence>
<dbReference type="InterPro" id="IPR040059">
    <property type="entry name" value="PUM3"/>
</dbReference>
<sequence length="662" mass="73875">MAAKNQQTQKPKKRKQISIVEVERDGSKSKKPKLLASKPSKDGSSKPLKKPFKLPKQKREQPNDSKFEKSESGNENKELTKRERRLLAKELAEARKKKRKPHYTLEQELASLWEKMRRRNIAKEDRSKLITEALQKMKGKISEIAGSHVSSRVLQTCVKYCSQTERDAVFAELRPHLLTLSCNAYAVHLVKKMLDTASKTQLAGVISSLRGHVASLLRHMVGSVVIEHAYQLGNATQKQELLMELYSTELQLFKDLASIKESRLMDVISKLGLQKSSVLRHMNSVIQPILEKGIVDHSMIHRVLLEYLSIADQSSAADLIQQLSGPLLVRMIHTRDGSKIGMLCVKHGSAKERKKIIKGMKGHISKIAHDQCGCMVLICIVSMVDDTKLITKIVIRELQTTLKELVLDKSGRRLLLQLLHPNCSRYLSPDDLASLNLSVPSLSIKNELEVKSEAISRDEESSKVAARSVPDVTAPEFGNSDTPAENYVAEGGKKDPSLRRRELLVSGGLAENLVDVCIENAGELLRSNFGKDLLFEIAMGGFDGILHLSLDEKLNNLYEAIAALAAKPKSEESGEEHVLENFHSSRTIRKLVLDCPAFASTLWKKSLEGKCQLWAQGYSSKVVCAFWESSDSKVHKLAKEELRPLIDGGILKIPETKQSTKG</sequence>
<dbReference type="Gene3D" id="1.25.10.10">
    <property type="entry name" value="Leucine-rich Repeat Variant"/>
    <property type="match status" value="2"/>
</dbReference>
<dbReference type="PANTHER" id="PTHR13389:SF0">
    <property type="entry name" value="PUMILIO HOMOLOG 3"/>
    <property type="match status" value="1"/>
</dbReference>
<dbReference type="eggNOG" id="KOG2050">
    <property type="taxonomic scope" value="Eukaryota"/>
</dbReference>
<keyword evidence="3" id="KW-0694">RNA-binding</keyword>
<evidence type="ECO:0000259" key="6">
    <source>
        <dbReference type="PROSITE" id="PS50303"/>
    </source>
</evidence>
<feature type="compositionally biased region" description="Basic and acidic residues" evidence="5">
    <location>
        <begin position="57"/>
        <end position="82"/>
    </location>
</feature>
<organism evidence="7 8">
    <name type="scientific">Theobroma cacao</name>
    <name type="common">Cacao</name>
    <name type="synonym">Cocoa</name>
    <dbReference type="NCBI Taxonomy" id="3641"/>
    <lineage>
        <taxon>Eukaryota</taxon>
        <taxon>Viridiplantae</taxon>
        <taxon>Streptophyta</taxon>
        <taxon>Embryophyta</taxon>
        <taxon>Tracheophyta</taxon>
        <taxon>Spermatophyta</taxon>
        <taxon>Magnoliopsida</taxon>
        <taxon>eudicotyledons</taxon>
        <taxon>Gunneridae</taxon>
        <taxon>Pentapetalae</taxon>
        <taxon>rosids</taxon>
        <taxon>malvids</taxon>
        <taxon>Malvales</taxon>
        <taxon>Malvaceae</taxon>
        <taxon>Byttnerioideae</taxon>
        <taxon>Theobroma</taxon>
    </lineage>
</organism>
<feature type="domain" description="PUM-HD" evidence="6">
    <location>
        <begin position="108"/>
        <end position="462"/>
    </location>
</feature>
<dbReference type="GO" id="GO:0003729">
    <property type="term" value="F:mRNA binding"/>
    <property type="evidence" value="ECO:0000318"/>
    <property type="project" value="GO_Central"/>
</dbReference>
<evidence type="ECO:0000256" key="2">
    <source>
        <dbReference type="ARBA" id="ARBA00022845"/>
    </source>
</evidence>
<dbReference type="Gramene" id="EOY06600">
    <property type="protein sequence ID" value="EOY06600"/>
    <property type="gene ID" value="TCM_021272"/>
</dbReference>
<feature type="repeat" description="Pumilio" evidence="4">
    <location>
        <begin position="208"/>
        <end position="244"/>
    </location>
</feature>
<dbReference type="InterPro" id="IPR012959">
    <property type="entry name" value="CPL_dom"/>
</dbReference>
<dbReference type="InterPro" id="IPR033133">
    <property type="entry name" value="PUM-HD"/>
</dbReference>
<dbReference type="InParanoid" id="A0A061ENI2"/>
<dbReference type="InterPro" id="IPR001313">
    <property type="entry name" value="Pumilio_RNA-bd_rpt"/>
</dbReference>
<dbReference type="GO" id="GO:0006417">
    <property type="term" value="P:regulation of translation"/>
    <property type="evidence" value="ECO:0000318"/>
    <property type="project" value="GO_Central"/>
</dbReference>
<dbReference type="InterPro" id="IPR016024">
    <property type="entry name" value="ARM-type_fold"/>
</dbReference>